<proteinExistence type="inferred from homology"/>
<dbReference type="GO" id="GO:0009408">
    <property type="term" value="P:response to heat"/>
    <property type="evidence" value="ECO:0007669"/>
    <property type="project" value="InterPro"/>
</dbReference>
<evidence type="ECO:0000313" key="6">
    <source>
        <dbReference type="EMBL" id="CAA9212986.1"/>
    </source>
</evidence>
<protein>
    <recommendedName>
        <fullName evidence="5">SHSP domain-containing protein</fullName>
    </recommendedName>
</protein>
<feature type="domain" description="SHSP" evidence="5">
    <location>
        <begin position="33"/>
        <end position="148"/>
    </location>
</feature>
<feature type="compositionally biased region" description="Low complexity" evidence="4">
    <location>
        <begin position="147"/>
        <end position="165"/>
    </location>
</feature>
<accession>A0A6J4H5D9</accession>
<name>A0A6J4H5D9_9CHLR</name>
<dbReference type="InterPro" id="IPR002068">
    <property type="entry name" value="A-crystallin/Hsp20_dom"/>
</dbReference>
<dbReference type="EMBL" id="CADCTC010000005">
    <property type="protein sequence ID" value="CAA9212986.1"/>
    <property type="molecule type" value="Genomic_DNA"/>
</dbReference>
<organism evidence="6">
    <name type="scientific">uncultured Chloroflexota bacterium</name>
    <dbReference type="NCBI Taxonomy" id="166587"/>
    <lineage>
        <taxon>Bacteria</taxon>
        <taxon>Bacillati</taxon>
        <taxon>Chloroflexota</taxon>
        <taxon>environmental samples</taxon>
    </lineage>
</organism>
<gene>
    <name evidence="6" type="ORF">AVDCRST_MAG77-24</name>
</gene>
<dbReference type="PANTHER" id="PTHR46733:SF4">
    <property type="entry name" value="HEAT SHOCK PROTEIN 21, CHLOROPLASTIC"/>
    <property type="match status" value="1"/>
</dbReference>
<keyword evidence="1" id="KW-0346">Stress response</keyword>
<evidence type="ECO:0000256" key="1">
    <source>
        <dbReference type="ARBA" id="ARBA00023016"/>
    </source>
</evidence>
<evidence type="ECO:0000256" key="3">
    <source>
        <dbReference type="RuleBase" id="RU003616"/>
    </source>
</evidence>
<evidence type="ECO:0000259" key="5">
    <source>
        <dbReference type="PROSITE" id="PS01031"/>
    </source>
</evidence>
<dbReference type="InterPro" id="IPR008978">
    <property type="entry name" value="HSP20-like_chaperone"/>
</dbReference>
<dbReference type="InterPro" id="IPR044587">
    <property type="entry name" value="HSP21-like"/>
</dbReference>
<evidence type="ECO:0000256" key="4">
    <source>
        <dbReference type="SAM" id="MobiDB-lite"/>
    </source>
</evidence>
<dbReference type="SUPFAM" id="SSF49764">
    <property type="entry name" value="HSP20-like chaperones"/>
    <property type="match status" value="1"/>
</dbReference>
<feature type="compositionally biased region" description="Pro residues" evidence="4">
    <location>
        <begin position="211"/>
        <end position="221"/>
    </location>
</feature>
<comment type="similarity">
    <text evidence="2 3">Belongs to the small heat shock protein (HSP20) family.</text>
</comment>
<dbReference type="CDD" id="cd06464">
    <property type="entry name" value="ACD_sHsps-like"/>
    <property type="match status" value="1"/>
</dbReference>
<reference evidence="6" key="1">
    <citation type="submission" date="2020-02" db="EMBL/GenBank/DDBJ databases">
        <authorList>
            <person name="Meier V. D."/>
        </authorList>
    </citation>
    <scope>NUCLEOTIDE SEQUENCE</scope>
    <source>
        <strain evidence="6">AVDCRST_MAG77</strain>
    </source>
</reference>
<dbReference type="Gene3D" id="2.60.40.790">
    <property type="match status" value="1"/>
</dbReference>
<dbReference type="AlphaFoldDB" id="A0A6J4H5D9"/>
<feature type="region of interest" description="Disordered" evidence="4">
    <location>
        <begin position="132"/>
        <end position="221"/>
    </location>
</feature>
<evidence type="ECO:0000256" key="2">
    <source>
        <dbReference type="PROSITE-ProRule" id="PRU00285"/>
    </source>
</evidence>
<dbReference type="Pfam" id="PF00011">
    <property type="entry name" value="HSP20"/>
    <property type="match status" value="1"/>
</dbReference>
<sequence>MAKDRWNPFREMNTLRQAVDRLMEDNFPQSQDGEDSGLRFPLDVIDRGDHFLIRGALPGVRPDDVHVTIQGETLTIRGEAHGDDKDEQSSGGRWLVREHSHGVYQRSIGLPDTVDPEVAEATYEHGMLTLRLPKAQRAGPRRIPVGASTAGADRANGAAGASGANPSLDDPTKPEVAPGELAARRPSVANAADTPHKDLVTVESEESFPASDPPSWTPERA</sequence>
<dbReference type="PANTHER" id="PTHR46733">
    <property type="entry name" value="26.5 KDA HEAT SHOCK PROTEIN, MITOCHONDRIAL"/>
    <property type="match status" value="1"/>
</dbReference>
<dbReference type="PROSITE" id="PS01031">
    <property type="entry name" value="SHSP"/>
    <property type="match status" value="1"/>
</dbReference>